<keyword evidence="4 10" id="KW-0479">Metal-binding</keyword>
<dbReference type="Proteomes" id="UP000248196">
    <property type="component" value="Unassembled WGS sequence"/>
</dbReference>
<evidence type="ECO:0000256" key="7">
    <source>
        <dbReference type="ARBA" id="ARBA00023004"/>
    </source>
</evidence>
<comment type="caution">
    <text evidence="13">The sequence shown here is derived from an EMBL/GenBank/DDBJ whole genome shotgun (WGS) entry which is preliminary data.</text>
</comment>
<name>A0A318NW79_SERPL</name>
<evidence type="ECO:0000256" key="9">
    <source>
        <dbReference type="PIRSR" id="PIRSR000018-50"/>
    </source>
</evidence>
<feature type="domain" description="Cytochrome c" evidence="12">
    <location>
        <begin position="165"/>
        <end position="270"/>
    </location>
</feature>
<evidence type="ECO:0000256" key="11">
    <source>
        <dbReference type="SAM" id="SignalP"/>
    </source>
</evidence>
<dbReference type="Gene3D" id="1.10.760.10">
    <property type="entry name" value="Cytochrome c-like domain"/>
    <property type="match status" value="3"/>
</dbReference>
<dbReference type="PROSITE" id="PS51007">
    <property type="entry name" value="CYTC"/>
    <property type="match status" value="3"/>
</dbReference>
<comment type="subcellular location">
    <subcellularLocation>
        <location evidence="1">Cell membrane</location>
    </subcellularLocation>
</comment>
<protein>
    <submittedName>
        <fullName evidence="13">Alcohol dehydrogenase</fullName>
    </submittedName>
</protein>
<feature type="chain" id="PRO_5016237434" evidence="11">
    <location>
        <begin position="21"/>
        <end position="395"/>
    </location>
</feature>
<feature type="signal peptide" evidence="11">
    <location>
        <begin position="1"/>
        <end position="20"/>
    </location>
</feature>
<dbReference type="PIRSF" id="PIRSF000018">
    <property type="entry name" value="Mb_ADH_cyt_c"/>
    <property type="match status" value="1"/>
</dbReference>
<evidence type="ECO:0000256" key="5">
    <source>
        <dbReference type="ARBA" id="ARBA00022729"/>
    </source>
</evidence>
<evidence type="ECO:0000256" key="6">
    <source>
        <dbReference type="ARBA" id="ARBA00022737"/>
    </source>
</evidence>
<keyword evidence="7 10" id="KW-0408">Iron</keyword>
<feature type="binding site" description="axial binding residue" evidence="10">
    <location>
        <position position="184"/>
    </location>
    <ligand>
        <name>heme c</name>
        <dbReference type="ChEBI" id="CHEBI:61717"/>
        <label>2</label>
    </ligand>
    <ligandPart>
        <name>Fe</name>
        <dbReference type="ChEBI" id="CHEBI:18248"/>
    </ligandPart>
</feature>
<dbReference type="RefSeq" id="WP_004952113.1">
    <property type="nucleotide sequence ID" value="NZ_PESE01000007.1"/>
</dbReference>
<evidence type="ECO:0000256" key="2">
    <source>
        <dbReference type="ARBA" id="ARBA00022475"/>
    </source>
</evidence>
<evidence type="ECO:0000256" key="8">
    <source>
        <dbReference type="ARBA" id="ARBA00023136"/>
    </source>
</evidence>
<feature type="binding site" description="axial binding residue" evidence="10">
    <location>
        <position position="37"/>
    </location>
    <ligand>
        <name>heme c</name>
        <dbReference type="ChEBI" id="CHEBI:61717"/>
        <label>1</label>
    </ligand>
    <ligandPart>
        <name>Fe</name>
        <dbReference type="ChEBI" id="CHEBI:18248"/>
    </ligandPart>
</feature>
<evidence type="ECO:0000256" key="10">
    <source>
        <dbReference type="PIRSR" id="PIRSR000018-51"/>
    </source>
</evidence>
<sequence length="395" mass="42125">MSLRSWYLLTLLAAGGSAQAMSAGEYVAKAGDCTACHTAPGGALLAGGMKFPTPLGAIYATNITPDKQHGIGAYSFDEFDRAMRQGIAKDGHRLYPAMPYTSYAKMNAADMRALYDYLMQEVPAQNAANRASDISWPLSMRWPLAVWNQLFHDDAQYRPDSGQSAEWNRGAYLVQGAGHCGSCHTPRGWAMQEKGLDSKEPAFLSGAELDGWFASNLRGMPQEEVAALLKTGRSRHAAVAGPMSEVVTHSTQYLTDGDLNAIATYLHSLAAEKPPAEKAVALGAGSQQAGQRTYAMYCSTCHGNKGEGSDNTIPALAGNATVTADNPLTALRVLLEGAQTPITQQATAIAMPGYGWALNDRQAADLMSYLRGSWGNQAGAVTAQQVQEARKLAEK</sequence>
<evidence type="ECO:0000259" key="12">
    <source>
        <dbReference type="PROSITE" id="PS51007"/>
    </source>
</evidence>
<dbReference type="PANTHER" id="PTHR35008:SF8">
    <property type="entry name" value="ALCOHOL DEHYDROGENASE CYTOCHROME C SUBUNIT"/>
    <property type="match status" value="1"/>
</dbReference>
<evidence type="ECO:0000313" key="13">
    <source>
        <dbReference type="EMBL" id="PYD37198.1"/>
    </source>
</evidence>
<feature type="domain" description="Cytochrome c" evidence="12">
    <location>
        <begin position="285"/>
        <end position="374"/>
    </location>
</feature>
<proteinExistence type="predicted"/>
<feature type="binding site" description="covalent" evidence="9">
    <location>
        <position position="180"/>
    </location>
    <ligand>
        <name>heme c</name>
        <dbReference type="ChEBI" id="CHEBI:61717"/>
        <label>2</label>
    </ligand>
</feature>
<dbReference type="AlphaFoldDB" id="A0A318NW79"/>
<feature type="binding site" description="covalent" evidence="9">
    <location>
        <position position="33"/>
    </location>
    <ligand>
        <name>heme c</name>
        <dbReference type="ChEBI" id="CHEBI:61717"/>
        <label>1</label>
    </ligand>
</feature>
<dbReference type="GO" id="GO:0009055">
    <property type="term" value="F:electron transfer activity"/>
    <property type="evidence" value="ECO:0007669"/>
    <property type="project" value="InterPro"/>
</dbReference>
<dbReference type="OrthoDB" id="9811281at2"/>
<dbReference type="InterPro" id="IPR036909">
    <property type="entry name" value="Cyt_c-like_dom_sf"/>
</dbReference>
<feature type="binding site" description="covalent" evidence="9">
    <location>
        <position position="301"/>
    </location>
    <ligand>
        <name>heme c</name>
        <dbReference type="ChEBI" id="CHEBI:61717"/>
        <label>3</label>
    </ligand>
</feature>
<organism evidence="13 14">
    <name type="scientific">Serratia plymuthica</name>
    <dbReference type="NCBI Taxonomy" id="82996"/>
    <lineage>
        <taxon>Bacteria</taxon>
        <taxon>Pseudomonadati</taxon>
        <taxon>Pseudomonadota</taxon>
        <taxon>Gammaproteobacteria</taxon>
        <taxon>Enterobacterales</taxon>
        <taxon>Yersiniaceae</taxon>
        <taxon>Serratia</taxon>
    </lineage>
</organism>
<gene>
    <name evidence="13" type="ORF">CT690_20030</name>
</gene>
<evidence type="ECO:0000256" key="1">
    <source>
        <dbReference type="ARBA" id="ARBA00004236"/>
    </source>
</evidence>
<dbReference type="InterPro" id="IPR051459">
    <property type="entry name" value="Cytochrome_c-type_DH"/>
</dbReference>
<keyword evidence="2" id="KW-1003">Cell membrane</keyword>
<evidence type="ECO:0000313" key="14">
    <source>
        <dbReference type="Proteomes" id="UP000248196"/>
    </source>
</evidence>
<dbReference type="InterPro" id="IPR009056">
    <property type="entry name" value="Cyt_c-like_dom"/>
</dbReference>
<feature type="domain" description="Cytochrome c" evidence="12">
    <location>
        <begin position="19"/>
        <end position="122"/>
    </location>
</feature>
<dbReference type="GO" id="GO:0005506">
    <property type="term" value="F:iron ion binding"/>
    <property type="evidence" value="ECO:0007669"/>
    <property type="project" value="InterPro"/>
</dbReference>
<feature type="binding site" description="covalent" evidence="9">
    <location>
        <position position="298"/>
    </location>
    <ligand>
        <name>heme c</name>
        <dbReference type="ChEBI" id="CHEBI:61717"/>
        <label>3</label>
    </ligand>
</feature>
<keyword evidence="3 9" id="KW-0349">Heme</keyword>
<feature type="binding site" description="covalent" evidence="9">
    <location>
        <position position="36"/>
    </location>
    <ligand>
        <name>heme c</name>
        <dbReference type="ChEBI" id="CHEBI:61717"/>
        <label>1</label>
    </ligand>
</feature>
<dbReference type="EMBL" id="PESE01000007">
    <property type="protein sequence ID" value="PYD37198.1"/>
    <property type="molecule type" value="Genomic_DNA"/>
</dbReference>
<reference evidence="13 14" key="1">
    <citation type="submission" date="2017-11" db="EMBL/GenBank/DDBJ databases">
        <title>Genome sequence of the oocydin A producing rhizobacterium Serratia plymuthica 4Rx5.</title>
        <authorList>
            <person name="Matilla M.A."/>
            <person name="Udaondo Z."/>
            <person name="Salmond G.P.C."/>
        </authorList>
    </citation>
    <scope>NUCLEOTIDE SEQUENCE [LARGE SCALE GENOMIC DNA]</scope>
    <source>
        <strain evidence="13 14">4Rx5</strain>
    </source>
</reference>
<dbReference type="PANTHER" id="PTHR35008">
    <property type="entry name" value="BLL4482 PROTEIN-RELATED"/>
    <property type="match status" value="1"/>
</dbReference>
<dbReference type="Pfam" id="PF00034">
    <property type="entry name" value="Cytochrom_C"/>
    <property type="match status" value="2"/>
</dbReference>
<evidence type="ECO:0000256" key="3">
    <source>
        <dbReference type="ARBA" id="ARBA00022617"/>
    </source>
</evidence>
<keyword evidence="6" id="KW-0677">Repeat</keyword>
<accession>A0A318NW79</accession>
<evidence type="ECO:0000256" key="4">
    <source>
        <dbReference type="ARBA" id="ARBA00022723"/>
    </source>
</evidence>
<dbReference type="GO" id="GO:0020037">
    <property type="term" value="F:heme binding"/>
    <property type="evidence" value="ECO:0007669"/>
    <property type="project" value="InterPro"/>
</dbReference>
<dbReference type="GO" id="GO:0016614">
    <property type="term" value="F:oxidoreductase activity, acting on CH-OH group of donors"/>
    <property type="evidence" value="ECO:0007669"/>
    <property type="project" value="InterPro"/>
</dbReference>
<dbReference type="InterPro" id="IPR014353">
    <property type="entry name" value="Membr-bd_ADH_cyt_c"/>
</dbReference>
<feature type="binding site" description="axial binding residue" evidence="10">
    <location>
        <position position="302"/>
    </location>
    <ligand>
        <name>heme c</name>
        <dbReference type="ChEBI" id="CHEBI:61717"/>
        <label>3</label>
    </ligand>
    <ligandPart>
        <name>Fe</name>
        <dbReference type="ChEBI" id="CHEBI:18248"/>
    </ligandPart>
</feature>
<feature type="binding site" description="covalent" evidence="9">
    <location>
        <position position="183"/>
    </location>
    <ligand>
        <name>heme c</name>
        <dbReference type="ChEBI" id="CHEBI:61717"/>
        <label>2</label>
    </ligand>
</feature>
<keyword evidence="8" id="KW-0472">Membrane</keyword>
<keyword evidence="5 11" id="KW-0732">Signal</keyword>
<comment type="cofactor">
    <cofactor evidence="9">
        <name>heme c</name>
        <dbReference type="ChEBI" id="CHEBI:61717"/>
    </cofactor>
    <text evidence="9">Binds 3 heme c groups covalently per subunit.</text>
</comment>
<dbReference type="GO" id="GO:0005886">
    <property type="term" value="C:plasma membrane"/>
    <property type="evidence" value="ECO:0007669"/>
    <property type="project" value="UniProtKB-SubCell"/>
</dbReference>
<dbReference type="SUPFAM" id="SSF46626">
    <property type="entry name" value="Cytochrome c"/>
    <property type="match status" value="3"/>
</dbReference>